<keyword evidence="1" id="KW-0175">Coiled coil</keyword>
<accession>A0A5J5C740</accession>
<dbReference type="Proteomes" id="UP000325577">
    <property type="component" value="Linkage Group LG0"/>
</dbReference>
<evidence type="ECO:0000256" key="1">
    <source>
        <dbReference type="SAM" id="Coils"/>
    </source>
</evidence>
<dbReference type="InterPro" id="IPR012862">
    <property type="entry name" value="DUF1635"/>
</dbReference>
<dbReference type="PANTHER" id="PTHR33431">
    <property type="entry name" value="ENABLED-LIKE PROTEIN (DUF1635)"/>
    <property type="match status" value="1"/>
</dbReference>
<reference evidence="2 3" key="1">
    <citation type="submission" date="2019-09" db="EMBL/GenBank/DDBJ databases">
        <title>A chromosome-level genome assembly of the Chinese tupelo Nyssa sinensis.</title>
        <authorList>
            <person name="Yang X."/>
            <person name="Kang M."/>
            <person name="Yang Y."/>
            <person name="Xiong H."/>
            <person name="Wang M."/>
            <person name="Zhang Z."/>
            <person name="Wang Z."/>
            <person name="Wu H."/>
            <person name="Ma T."/>
            <person name="Liu J."/>
            <person name="Xi Z."/>
        </authorList>
    </citation>
    <scope>NUCLEOTIDE SEQUENCE [LARGE SCALE GENOMIC DNA]</scope>
    <source>
        <strain evidence="2">J267</strain>
        <tissue evidence="2">Leaf</tissue>
    </source>
</reference>
<dbReference type="EMBL" id="CM018031">
    <property type="protein sequence ID" value="KAA8549707.1"/>
    <property type="molecule type" value="Genomic_DNA"/>
</dbReference>
<feature type="coiled-coil region" evidence="1">
    <location>
        <begin position="14"/>
        <end position="73"/>
    </location>
</feature>
<protein>
    <submittedName>
        <fullName evidence="2">Uncharacterized protein</fullName>
    </submittedName>
</protein>
<dbReference type="OrthoDB" id="778241at2759"/>
<evidence type="ECO:0000313" key="3">
    <source>
        <dbReference type="Proteomes" id="UP000325577"/>
    </source>
</evidence>
<proteinExistence type="predicted"/>
<dbReference type="Pfam" id="PF07795">
    <property type="entry name" value="DUF1635"/>
    <property type="match status" value="2"/>
</dbReference>
<name>A0A5J5C740_9ASTE</name>
<dbReference type="PANTHER" id="PTHR33431:SF12">
    <property type="entry name" value="HIGH MOBILITY GROUP BOX PROTEIN, PUTATIVE (DUF1635)-RELATED"/>
    <property type="match status" value="1"/>
</dbReference>
<organism evidence="2 3">
    <name type="scientific">Nyssa sinensis</name>
    <dbReference type="NCBI Taxonomy" id="561372"/>
    <lineage>
        <taxon>Eukaryota</taxon>
        <taxon>Viridiplantae</taxon>
        <taxon>Streptophyta</taxon>
        <taxon>Embryophyta</taxon>
        <taxon>Tracheophyta</taxon>
        <taxon>Spermatophyta</taxon>
        <taxon>Magnoliopsida</taxon>
        <taxon>eudicotyledons</taxon>
        <taxon>Gunneridae</taxon>
        <taxon>Pentapetalae</taxon>
        <taxon>asterids</taxon>
        <taxon>Cornales</taxon>
        <taxon>Nyssaceae</taxon>
        <taxon>Nyssa</taxon>
    </lineage>
</organism>
<sequence length="233" mass="25666">MEEMASLWNYQESIEDLKQKLLYATLELESIRMEASEEMKKDKEYVKHLLQLLKIACHERDEARDQLQKLLKKDCNGTMSTIIVPSGTPKIDQTSLLISKLVKGKTLPQKGKLLQAVLEAGPLLQTLLVAGPLPRWRNPPPLQPFQIPLVSIKGCDAELVTQKPASNPGHFIPKSLNSSSYIEMPCGSSQMSSSSMLNFGSGHSGSCLGNGRMISAGANTDSYIATGKRQRLQ</sequence>
<keyword evidence="3" id="KW-1185">Reference proteome</keyword>
<evidence type="ECO:0000313" key="2">
    <source>
        <dbReference type="EMBL" id="KAA8549707.1"/>
    </source>
</evidence>
<gene>
    <name evidence="2" type="ORF">F0562_001275</name>
</gene>
<dbReference type="AlphaFoldDB" id="A0A5J5C740"/>